<keyword evidence="2" id="KW-1185">Reference proteome</keyword>
<organism evidence="1 2">
    <name type="scientific">Nocardioides lianchengensis</name>
    <dbReference type="NCBI Taxonomy" id="1045774"/>
    <lineage>
        <taxon>Bacteria</taxon>
        <taxon>Bacillati</taxon>
        <taxon>Actinomycetota</taxon>
        <taxon>Actinomycetes</taxon>
        <taxon>Propionibacteriales</taxon>
        <taxon>Nocardioidaceae</taxon>
        <taxon>Nocardioides</taxon>
    </lineage>
</organism>
<protein>
    <submittedName>
        <fullName evidence="1">Uncharacterized protein</fullName>
    </submittedName>
</protein>
<evidence type="ECO:0000313" key="2">
    <source>
        <dbReference type="Proteomes" id="UP000199034"/>
    </source>
</evidence>
<dbReference type="AlphaFoldDB" id="A0A1G6TG17"/>
<dbReference type="OrthoDB" id="3480714at2"/>
<dbReference type="EMBL" id="FMZM01000007">
    <property type="protein sequence ID" value="SDD27285.1"/>
    <property type="molecule type" value="Genomic_DNA"/>
</dbReference>
<accession>A0A1G6TG17</accession>
<reference evidence="2" key="1">
    <citation type="submission" date="2016-10" db="EMBL/GenBank/DDBJ databases">
        <authorList>
            <person name="Varghese N."/>
            <person name="Submissions S."/>
        </authorList>
    </citation>
    <scope>NUCLEOTIDE SEQUENCE [LARGE SCALE GENOMIC DNA]</scope>
    <source>
        <strain evidence="2">CGMCC 4.6858</strain>
    </source>
</reference>
<gene>
    <name evidence="1" type="ORF">SAMN05421872_10749</name>
</gene>
<dbReference type="RefSeq" id="WP_090856793.1">
    <property type="nucleotide sequence ID" value="NZ_FMZM01000007.1"/>
</dbReference>
<evidence type="ECO:0000313" key="1">
    <source>
        <dbReference type="EMBL" id="SDD27285.1"/>
    </source>
</evidence>
<sequence length="108" mass="11520">MSEQQAPAGVIPYVEHHLGERRVLTLHLTTGNSLLGGKTTPVVSIDGRQYLVYWGSVSFEVPADRAVHVSVHVEVERVGQVASALLPPGGSLAMTYATDFRSGVGSLH</sequence>
<proteinExistence type="predicted"/>
<dbReference type="STRING" id="1045774.SAMN05421872_10749"/>
<dbReference type="Proteomes" id="UP000199034">
    <property type="component" value="Unassembled WGS sequence"/>
</dbReference>
<name>A0A1G6TG17_9ACTN</name>